<dbReference type="EMBL" id="JAPQES010000001">
    <property type="protein sequence ID" value="MCY6369726.1"/>
    <property type="molecule type" value="Genomic_DNA"/>
</dbReference>
<keyword evidence="3 5" id="KW-0732">Signal</keyword>
<dbReference type="SUPFAM" id="SSF53850">
    <property type="entry name" value="Periplasmic binding protein-like II"/>
    <property type="match status" value="1"/>
</dbReference>
<comment type="subcellular location">
    <subcellularLocation>
        <location evidence="1">Cell envelope</location>
    </subcellularLocation>
</comment>
<feature type="signal peptide" evidence="5">
    <location>
        <begin position="1"/>
        <end position="21"/>
    </location>
</feature>
<name>A0ABT4CL00_9CLOT</name>
<evidence type="ECO:0000256" key="2">
    <source>
        <dbReference type="ARBA" id="ARBA00010333"/>
    </source>
</evidence>
<dbReference type="InterPro" id="IPR018313">
    <property type="entry name" value="SBP_3_CS"/>
</dbReference>
<dbReference type="PANTHER" id="PTHR35936:SF34">
    <property type="entry name" value="ABC TRANSPORTER EXTRACELLULAR-BINDING PROTEIN YCKB-RELATED"/>
    <property type="match status" value="1"/>
</dbReference>
<dbReference type="Gene3D" id="3.40.190.10">
    <property type="entry name" value="Periplasmic binding protein-like II"/>
    <property type="match status" value="2"/>
</dbReference>
<keyword evidence="9" id="KW-1185">Reference proteome</keyword>
<evidence type="ECO:0000259" key="7">
    <source>
        <dbReference type="SMART" id="SM00079"/>
    </source>
</evidence>
<evidence type="ECO:0000256" key="4">
    <source>
        <dbReference type="RuleBase" id="RU003744"/>
    </source>
</evidence>
<dbReference type="SMART" id="SM00079">
    <property type="entry name" value="PBPe"/>
    <property type="match status" value="1"/>
</dbReference>
<dbReference type="PANTHER" id="PTHR35936">
    <property type="entry name" value="MEMBRANE-BOUND LYTIC MUREIN TRANSGLYCOSYLASE F"/>
    <property type="match status" value="1"/>
</dbReference>
<sequence length="268" mass="29953">MKKISKLATLILSSILIISLAGCGNSKSSSKDTITKDGIPNKIVVGLDDSFPPMGFRSDEDKIIGFDIDMANEMAKRMGVEIEYMPTEWSGVIPALKTKKFTVIISAMSVTEERKKEIAFSNPYILEKQVIVVKKDNLTINSADDLKDKIVGVQLGSTSAEAISPIRNTMKEVKEYDKNTDALQDLAIGRLDAVAVDELVARYYIKEHNDKYRVVEKEISKEPIAIGFRKEDTALQNKFNETLKAMQKDGTMTKISEKWFGEDITKMN</sequence>
<gene>
    <name evidence="8" type="ORF">OXH55_03670</name>
</gene>
<dbReference type="InterPro" id="IPR001320">
    <property type="entry name" value="Iontro_rcpt_C"/>
</dbReference>
<evidence type="ECO:0000256" key="1">
    <source>
        <dbReference type="ARBA" id="ARBA00004196"/>
    </source>
</evidence>
<proteinExistence type="inferred from homology"/>
<dbReference type="PROSITE" id="PS51257">
    <property type="entry name" value="PROKAR_LIPOPROTEIN"/>
    <property type="match status" value="1"/>
</dbReference>
<dbReference type="InterPro" id="IPR001638">
    <property type="entry name" value="Solute-binding_3/MltF_N"/>
</dbReference>
<reference evidence="8" key="1">
    <citation type="submission" date="2022-12" db="EMBL/GenBank/DDBJ databases">
        <authorList>
            <person name="Wang J."/>
        </authorList>
    </citation>
    <scope>NUCLEOTIDE SEQUENCE</scope>
    <source>
        <strain evidence="8">HY-42-06</strain>
    </source>
</reference>
<organism evidence="8 9">
    <name type="scientific">Clostridium ganghwense</name>
    <dbReference type="NCBI Taxonomy" id="312089"/>
    <lineage>
        <taxon>Bacteria</taxon>
        <taxon>Bacillati</taxon>
        <taxon>Bacillota</taxon>
        <taxon>Clostridia</taxon>
        <taxon>Eubacteriales</taxon>
        <taxon>Clostridiaceae</taxon>
        <taxon>Clostridium</taxon>
    </lineage>
</organism>
<evidence type="ECO:0000256" key="3">
    <source>
        <dbReference type="ARBA" id="ARBA00022729"/>
    </source>
</evidence>
<dbReference type="CDD" id="cd00996">
    <property type="entry name" value="PBP2_AatB_like"/>
    <property type="match status" value="1"/>
</dbReference>
<comment type="caution">
    <text evidence="8">The sequence shown here is derived from an EMBL/GenBank/DDBJ whole genome shotgun (WGS) entry which is preliminary data.</text>
</comment>
<dbReference type="SMART" id="SM00062">
    <property type="entry name" value="PBPb"/>
    <property type="match status" value="1"/>
</dbReference>
<dbReference type="RefSeq" id="WP_268048096.1">
    <property type="nucleotide sequence ID" value="NZ_JAPQES010000001.1"/>
</dbReference>
<accession>A0ABT4CL00</accession>
<dbReference type="Pfam" id="PF00497">
    <property type="entry name" value="SBP_bac_3"/>
    <property type="match status" value="1"/>
</dbReference>
<comment type="similarity">
    <text evidence="2 4">Belongs to the bacterial solute-binding protein 3 family.</text>
</comment>
<evidence type="ECO:0000313" key="9">
    <source>
        <dbReference type="Proteomes" id="UP001079657"/>
    </source>
</evidence>
<evidence type="ECO:0000256" key="5">
    <source>
        <dbReference type="SAM" id="SignalP"/>
    </source>
</evidence>
<evidence type="ECO:0000313" key="8">
    <source>
        <dbReference type="EMBL" id="MCY6369726.1"/>
    </source>
</evidence>
<dbReference type="Proteomes" id="UP001079657">
    <property type="component" value="Unassembled WGS sequence"/>
</dbReference>
<feature type="chain" id="PRO_5046980045" evidence="5">
    <location>
        <begin position="22"/>
        <end position="268"/>
    </location>
</feature>
<feature type="domain" description="Solute-binding protein family 3/N-terminal" evidence="6">
    <location>
        <begin position="42"/>
        <end position="263"/>
    </location>
</feature>
<evidence type="ECO:0000259" key="6">
    <source>
        <dbReference type="SMART" id="SM00062"/>
    </source>
</evidence>
<protein>
    <submittedName>
        <fullName evidence="8">Amino acid ABC transporter substrate-binding protein</fullName>
    </submittedName>
</protein>
<dbReference type="PROSITE" id="PS01039">
    <property type="entry name" value="SBP_BACTERIAL_3"/>
    <property type="match status" value="1"/>
</dbReference>
<feature type="domain" description="Ionotropic glutamate receptor C-terminal" evidence="7">
    <location>
        <begin position="42"/>
        <end position="262"/>
    </location>
</feature>